<keyword evidence="3" id="KW-1185">Reference proteome</keyword>
<reference evidence="2" key="1">
    <citation type="journal article" date="2023" name="Nat. Microbiol.">
        <title>Babesia duncani multi-omics identifies virulence factors and drug targets.</title>
        <authorList>
            <person name="Singh P."/>
            <person name="Lonardi S."/>
            <person name="Liang Q."/>
            <person name="Vydyam P."/>
            <person name="Khabirova E."/>
            <person name="Fang T."/>
            <person name="Gihaz S."/>
            <person name="Thekkiniath J."/>
            <person name="Munshi M."/>
            <person name="Abel S."/>
            <person name="Ciampossin L."/>
            <person name="Batugedara G."/>
            <person name="Gupta M."/>
            <person name="Lu X.M."/>
            <person name="Lenz T."/>
            <person name="Chakravarty S."/>
            <person name="Cornillot E."/>
            <person name="Hu Y."/>
            <person name="Ma W."/>
            <person name="Gonzalez L.M."/>
            <person name="Sanchez S."/>
            <person name="Estrada K."/>
            <person name="Sanchez-Flores A."/>
            <person name="Montero E."/>
            <person name="Harb O.S."/>
            <person name="Le Roch K.G."/>
            <person name="Mamoun C.B."/>
        </authorList>
    </citation>
    <scope>NUCLEOTIDE SEQUENCE</scope>
    <source>
        <strain evidence="2">WA1</strain>
    </source>
</reference>
<dbReference type="InterPro" id="IPR007480">
    <property type="entry name" value="DUF529"/>
</dbReference>
<keyword evidence="1" id="KW-0732">Signal</keyword>
<organism evidence="2 3">
    <name type="scientific">Babesia duncani</name>
    <dbReference type="NCBI Taxonomy" id="323732"/>
    <lineage>
        <taxon>Eukaryota</taxon>
        <taxon>Sar</taxon>
        <taxon>Alveolata</taxon>
        <taxon>Apicomplexa</taxon>
        <taxon>Aconoidasida</taxon>
        <taxon>Piroplasmida</taxon>
        <taxon>Babesiidae</taxon>
        <taxon>Babesia</taxon>
    </lineage>
</organism>
<dbReference type="GeneID" id="94336921"/>
<evidence type="ECO:0000256" key="1">
    <source>
        <dbReference type="SAM" id="SignalP"/>
    </source>
</evidence>
<evidence type="ECO:0000313" key="2">
    <source>
        <dbReference type="EMBL" id="KAK2196026.1"/>
    </source>
</evidence>
<dbReference type="KEGG" id="bdw:94336921"/>
<feature type="signal peptide" evidence="1">
    <location>
        <begin position="1"/>
        <end position="18"/>
    </location>
</feature>
<protein>
    <submittedName>
        <fullName evidence="2">Uncharacterized protein</fullName>
    </submittedName>
</protein>
<gene>
    <name evidence="2" type="ORF">BdWA1_002624</name>
</gene>
<dbReference type="AlphaFoldDB" id="A0AAD9PK35"/>
<dbReference type="RefSeq" id="XP_067802868.1">
    <property type="nucleotide sequence ID" value="XM_067947646.1"/>
</dbReference>
<dbReference type="Proteomes" id="UP001214638">
    <property type="component" value="Unassembled WGS sequence"/>
</dbReference>
<evidence type="ECO:0000313" key="3">
    <source>
        <dbReference type="Proteomes" id="UP001214638"/>
    </source>
</evidence>
<sequence length="431" mass="49313">MAPIVAIFAFIFPFFTLAIDPNNLGAIPKAVTSFVQRIKNKPCNLSRVDTEPVERLLFLDDPQLATHIIRPQSIDISLRYYAAPPLSVYNEIRSGSNILWKEEGKCFDHLVLWAIDEIVLCGTFTVFDKKEPGFSANMYFVGSASSAHLVTRAQYNRVLLTFMPKEKLDIRDPGVGTFTETVSDSKDIRYEPKPDKHILAITDGGETLFSIEDYELTRSCESVEVVHNEQLMCFVKTIDGNDVWHDDVYLNDNGWILIPEAMQNLYIKSTTLDLLNMDQGDCDVIKRKLYSGKSYEIKPNPGFRIRQIKNGDVVLFEAKENPEQVLFATLLKRKNVYLLQLTIIDRYGHDYTLFLMNTEFGKGEYKNISIGKYACLKKLMTPNFKRTDTCKKESECAETDNLNALEKQEEFLKREIVMLYADAFALPRPVE</sequence>
<name>A0AAD9PK35_9APIC</name>
<comment type="caution">
    <text evidence="2">The sequence shown here is derived from an EMBL/GenBank/DDBJ whole genome shotgun (WGS) entry which is preliminary data.</text>
</comment>
<feature type="chain" id="PRO_5042064048" evidence="1">
    <location>
        <begin position="19"/>
        <end position="431"/>
    </location>
</feature>
<dbReference type="Pfam" id="PF04385">
    <property type="entry name" value="FAINT"/>
    <property type="match status" value="1"/>
</dbReference>
<accession>A0AAD9PK35</accession>
<proteinExistence type="predicted"/>
<dbReference type="EMBL" id="JALLKP010000003">
    <property type="protein sequence ID" value="KAK2196026.1"/>
    <property type="molecule type" value="Genomic_DNA"/>
</dbReference>